<feature type="region of interest" description="Disordered" evidence="1">
    <location>
        <begin position="72"/>
        <end position="98"/>
    </location>
</feature>
<feature type="compositionally biased region" description="Basic and acidic residues" evidence="1">
    <location>
        <begin position="73"/>
        <end position="98"/>
    </location>
</feature>
<organism evidence="2 3">
    <name type="scientific">Datura stramonium</name>
    <name type="common">Jimsonweed</name>
    <name type="synonym">Common thornapple</name>
    <dbReference type="NCBI Taxonomy" id="4076"/>
    <lineage>
        <taxon>Eukaryota</taxon>
        <taxon>Viridiplantae</taxon>
        <taxon>Streptophyta</taxon>
        <taxon>Embryophyta</taxon>
        <taxon>Tracheophyta</taxon>
        <taxon>Spermatophyta</taxon>
        <taxon>Magnoliopsida</taxon>
        <taxon>eudicotyledons</taxon>
        <taxon>Gunneridae</taxon>
        <taxon>Pentapetalae</taxon>
        <taxon>asterids</taxon>
        <taxon>lamiids</taxon>
        <taxon>Solanales</taxon>
        <taxon>Solanaceae</taxon>
        <taxon>Solanoideae</taxon>
        <taxon>Datureae</taxon>
        <taxon>Datura</taxon>
    </lineage>
</organism>
<comment type="caution">
    <text evidence="2">The sequence shown here is derived from an EMBL/GenBank/DDBJ whole genome shotgun (WGS) entry which is preliminary data.</text>
</comment>
<keyword evidence="3" id="KW-1185">Reference proteome</keyword>
<evidence type="ECO:0000313" key="3">
    <source>
        <dbReference type="Proteomes" id="UP000823775"/>
    </source>
</evidence>
<feature type="region of interest" description="Disordered" evidence="1">
    <location>
        <begin position="1"/>
        <end position="54"/>
    </location>
</feature>
<dbReference type="EMBL" id="JACEIK010000249">
    <property type="protein sequence ID" value="MCD7453362.1"/>
    <property type="molecule type" value="Genomic_DNA"/>
</dbReference>
<evidence type="ECO:0000313" key="2">
    <source>
        <dbReference type="EMBL" id="MCD7453362.1"/>
    </source>
</evidence>
<proteinExistence type="predicted"/>
<name>A0ABS8S347_DATST</name>
<protein>
    <submittedName>
        <fullName evidence="2">Uncharacterized protein</fullName>
    </submittedName>
</protein>
<sequence>MAKEAQESRMAQQRGKQTTRSIQSEPKRNVTVNSSSGKGEQSSQISTKKLHLPAMEVQKEATKQWEEVIAGSQKKEKQIVPGGKDGDQLQDKTGVENGRHDVAKLEAAKGLLSGSDRIGGIPVTWSEVVDFKNCVEDCGLIELPHQETYILGVIRGL</sequence>
<dbReference type="Proteomes" id="UP000823775">
    <property type="component" value="Unassembled WGS sequence"/>
</dbReference>
<accession>A0ABS8S347</accession>
<reference evidence="2 3" key="1">
    <citation type="journal article" date="2021" name="BMC Genomics">
        <title>Datura genome reveals duplications of psychoactive alkaloid biosynthetic genes and high mutation rate following tissue culture.</title>
        <authorList>
            <person name="Rajewski A."/>
            <person name="Carter-House D."/>
            <person name="Stajich J."/>
            <person name="Litt A."/>
        </authorList>
    </citation>
    <scope>NUCLEOTIDE SEQUENCE [LARGE SCALE GENOMIC DNA]</scope>
    <source>
        <strain evidence="2">AR-01</strain>
    </source>
</reference>
<evidence type="ECO:0000256" key="1">
    <source>
        <dbReference type="SAM" id="MobiDB-lite"/>
    </source>
</evidence>
<gene>
    <name evidence="2" type="ORF">HAX54_020661</name>
</gene>
<feature type="compositionally biased region" description="Polar residues" evidence="1">
    <location>
        <begin position="9"/>
        <end position="47"/>
    </location>
</feature>